<dbReference type="InterPro" id="IPR010718">
    <property type="entry name" value="DUF1294"/>
</dbReference>
<keyword evidence="1" id="KW-0472">Membrane</keyword>
<keyword evidence="1" id="KW-0812">Transmembrane</keyword>
<name>A0A8J7GCM1_9BACL</name>
<keyword evidence="1" id="KW-1133">Transmembrane helix</keyword>
<dbReference type="RefSeq" id="WP_194563175.1">
    <property type="nucleotide sequence ID" value="NZ_JADKPV010000005.1"/>
</dbReference>
<sequence length="91" mass="10320">MLIWMVYYVLLTIIGTIAMRVDKRRAILGQYRVSEKRLLTIGLLGGGLGIAYGARKYRHKTTRFSFMYGAPLMTLLHGVIWTTLLIQGGMI</sequence>
<evidence type="ECO:0000256" key="1">
    <source>
        <dbReference type="SAM" id="Phobius"/>
    </source>
</evidence>
<dbReference type="Proteomes" id="UP000622653">
    <property type="component" value="Unassembled WGS sequence"/>
</dbReference>
<dbReference type="AlphaFoldDB" id="A0A8J7GCM1"/>
<protein>
    <submittedName>
        <fullName evidence="2">DUF1294 domain-containing protein</fullName>
    </submittedName>
</protein>
<feature type="transmembrane region" description="Helical" evidence="1">
    <location>
        <begin position="66"/>
        <end position="86"/>
    </location>
</feature>
<evidence type="ECO:0000313" key="2">
    <source>
        <dbReference type="EMBL" id="MBF4501690.1"/>
    </source>
</evidence>
<dbReference type="EMBL" id="JADKPV010000005">
    <property type="protein sequence ID" value="MBF4501690.1"/>
    <property type="molecule type" value="Genomic_DNA"/>
</dbReference>
<organism evidence="2 3">
    <name type="scientific">Savagea serpentis</name>
    <dbReference type="NCBI Taxonomy" id="2785297"/>
    <lineage>
        <taxon>Bacteria</taxon>
        <taxon>Bacillati</taxon>
        <taxon>Bacillota</taxon>
        <taxon>Bacilli</taxon>
        <taxon>Bacillales</taxon>
        <taxon>Caryophanaceae</taxon>
        <taxon>Savagea</taxon>
    </lineage>
</organism>
<accession>A0A8J7GCM1</accession>
<dbReference type="Pfam" id="PF06961">
    <property type="entry name" value="DUF1294"/>
    <property type="match status" value="1"/>
</dbReference>
<feature type="transmembrane region" description="Helical" evidence="1">
    <location>
        <begin position="6"/>
        <end position="22"/>
    </location>
</feature>
<reference evidence="2" key="1">
    <citation type="submission" date="2020-11" db="EMBL/GenBank/DDBJ databases">
        <title>Multidrug resistant novel bacterium Savagea serpentis sp. nov., isolated from the scats of a vine snake (Ahaetulla nasuta).</title>
        <authorList>
            <person name="Venkata Ramana V."/>
            <person name="Vikas Patil S."/>
            <person name="Yogita Lugani V."/>
        </authorList>
    </citation>
    <scope>NUCLEOTIDE SEQUENCE</scope>
    <source>
        <strain evidence="2">SN6</strain>
    </source>
</reference>
<evidence type="ECO:0000313" key="3">
    <source>
        <dbReference type="Proteomes" id="UP000622653"/>
    </source>
</evidence>
<gene>
    <name evidence="2" type="ORF">IRY55_09970</name>
</gene>
<keyword evidence="3" id="KW-1185">Reference proteome</keyword>
<comment type="caution">
    <text evidence="2">The sequence shown here is derived from an EMBL/GenBank/DDBJ whole genome shotgun (WGS) entry which is preliminary data.</text>
</comment>
<proteinExistence type="predicted"/>